<evidence type="ECO:0000313" key="2">
    <source>
        <dbReference type="Proteomes" id="UP000016843"/>
    </source>
</evidence>
<evidence type="ECO:0000313" key="1">
    <source>
        <dbReference type="EMBL" id="ERM83792.1"/>
    </source>
</evidence>
<dbReference type="EMBL" id="AWXR01000009">
    <property type="protein sequence ID" value="ERM83792.1"/>
    <property type="molecule type" value="Genomic_DNA"/>
</dbReference>
<accession>U5C6G4</accession>
<gene>
    <name evidence="1" type="ORF">P872_01900</name>
</gene>
<dbReference type="AlphaFoldDB" id="U5C6G4"/>
<protein>
    <recommendedName>
        <fullName evidence="3">Transposase</fullName>
    </recommendedName>
</protein>
<dbReference type="Proteomes" id="UP000016843">
    <property type="component" value="Unassembled WGS sequence"/>
</dbReference>
<organism evidence="1 2">
    <name type="scientific">Rhodonellum psychrophilum GCM71 = DSM 17998</name>
    <dbReference type="NCBI Taxonomy" id="1123057"/>
    <lineage>
        <taxon>Bacteria</taxon>
        <taxon>Pseudomonadati</taxon>
        <taxon>Bacteroidota</taxon>
        <taxon>Cytophagia</taxon>
        <taxon>Cytophagales</taxon>
        <taxon>Cytophagaceae</taxon>
        <taxon>Rhodonellum</taxon>
    </lineage>
</organism>
<proteinExistence type="predicted"/>
<comment type="caution">
    <text evidence="1">The sequence shown here is derived from an EMBL/GenBank/DDBJ whole genome shotgun (WGS) entry which is preliminary data.</text>
</comment>
<reference evidence="1 2" key="1">
    <citation type="journal article" date="2013" name="Genome Announc.">
        <title>Draft Genome Sequence of the Psychrophilic and Alkaliphilic Rhodonellum psychrophilum Strain GCM71T.</title>
        <authorList>
            <person name="Hauptmann A.L."/>
            <person name="Glaring M.A."/>
            <person name="Hallin P.F."/>
            <person name="Prieme A."/>
            <person name="Stougaard P."/>
        </authorList>
    </citation>
    <scope>NUCLEOTIDE SEQUENCE [LARGE SCALE GENOMIC DNA]</scope>
    <source>
        <strain evidence="1 2">GCM71</strain>
    </source>
</reference>
<sequence length="39" mass="4637">MGAKLKKLFHMMPRKSLQFRMQKTELIFNSFVSKNHVIA</sequence>
<evidence type="ECO:0008006" key="3">
    <source>
        <dbReference type="Google" id="ProtNLM"/>
    </source>
</evidence>
<name>U5C6G4_9BACT</name>
<keyword evidence="2" id="KW-1185">Reference proteome</keyword>